<keyword evidence="2" id="KW-1185">Reference proteome</keyword>
<evidence type="ECO:0000313" key="2">
    <source>
        <dbReference type="Proteomes" id="UP000001095"/>
    </source>
</evidence>
<dbReference type="EMBL" id="AGWY01000003">
    <property type="protein sequence ID" value="EKS40410.1"/>
    <property type="molecule type" value="Genomic_DNA"/>
</dbReference>
<sequence length="110" mass="12185">MSELPQVEHPPFYSSRIHPPPGELHHFEEIGYAVAVDKFDGVSIKVLDLVRKKSSRMHTRSLIEIIPLAEAARLPSAVKVGLRREIERLKAAGQWPEGLEVPVEITATGG</sequence>
<dbReference type="Proteomes" id="UP000001095">
    <property type="component" value="Unassembled WGS sequence"/>
</dbReference>
<reference evidence="1 2" key="1">
    <citation type="submission" date="2012-04" db="EMBL/GenBank/DDBJ databases">
        <title>The Genome Sequence of Afipia clevelandensis ATCC 49720.</title>
        <authorList>
            <consortium name="The Broad Institute Genome Sequencing Platform"/>
            <person name="Earl A."/>
            <person name="Ward D."/>
            <person name="Feldgarden M."/>
            <person name="Gevers D."/>
            <person name="Huys G."/>
            <person name="Walker B."/>
            <person name="Young S.K."/>
            <person name="Zeng Q."/>
            <person name="Gargeya S."/>
            <person name="Fitzgerald M."/>
            <person name="Haas B."/>
            <person name="Abouelleil A."/>
            <person name="Alvarado L."/>
            <person name="Arachchi H.M."/>
            <person name="Berlin A."/>
            <person name="Chapman S.B."/>
            <person name="Goldberg J."/>
            <person name="Griggs A."/>
            <person name="Gujja S."/>
            <person name="Hansen M."/>
            <person name="Howarth C."/>
            <person name="Imamovic A."/>
            <person name="Larimer J."/>
            <person name="McCowen C."/>
            <person name="Montmayeur A."/>
            <person name="Murphy C."/>
            <person name="Neiman D."/>
            <person name="Pearson M."/>
            <person name="Priest M."/>
            <person name="Roberts A."/>
            <person name="Saif S."/>
            <person name="Shea T."/>
            <person name="Sisk P."/>
            <person name="Sykes S."/>
            <person name="Wortman J."/>
            <person name="Nusbaum C."/>
            <person name="Birren B."/>
        </authorList>
    </citation>
    <scope>NUCLEOTIDE SEQUENCE [LARGE SCALE GENOMIC DNA]</scope>
    <source>
        <strain evidence="1 2">ATCC 49720</strain>
    </source>
</reference>
<dbReference type="PATRIC" id="fig|883079.3.peg.882"/>
<dbReference type="HOGENOM" id="CLU_2165600_0_0_5"/>
<gene>
    <name evidence="1" type="ORF">HMPREF9696_00861</name>
</gene>
<accession>K8PLN2</accession>
<name>K8PLN2_9BRAD</name>
<comment type="caution">
    <text evidence="1">The sequence shown here is derived from an EMBL/GenBank/DDBJ whole genome shotgun (WGS) entry which is preliminary data.</text>
</comment>
<proteinExistence type="predicted"/>
<dbReference type="AlphaFoldDB" id="K8PLN2"/>
<protein>
    <submittedName>
        <fullName evidence="1">Uncharacterized protein</fullName>
    </submittedName>
</protein>
<dbReference type="RefSeq" id="WP_002711727.1">
    <property type="nucleotide sequence ID" value="NZ_KB375281.1"/>
</dbReference>
<organism evidence="1 2">
    <name type="scientific">Afipia clevelandensis ATCC 49720</name>
    <dbReference type="NCBI Taxonomy" id="883079"/>
    <lineage>
        <taxon>Bacteria</taxon>
        <taxon>Pseudomonadati</taxon>
        <taxon>Pseudomonadota</taxon>
        <taxon>Alphaproteobacteria</taxon>
        <taxon>Hyphomicrobiales</taxon>
        <taxon>Nitrobacteraceae</taxon>
        <taxon>Afipia</taxon>
    </lineage>
</organism>
<evidence type="ECO:0000313" key="1">
    <source>
        <dbReference type="EMBL" id="EKS40410.1"/>
    </source>
</evidence>